<keyword evidence="4" id="KW-1185">Reference proteome</keyword>
<dbReference type="PANTHER" id="PTHR11188:SF135">
    <property type="entry name" value="ARRESTIN DOMAIN CONTAINING 3-LIKE-RELATED"/>
    <property type="match status" value="1"/>
</dbReference>
<reference evidence="3" key="1">
    <citation type="submission" date="2019-06" db="EMBL/GenBank/DDBJ databases">
        <authorList>
            <consortium name="Wellcome Sanger Institute Data Sharing"/>
        </authorList>
    </citation>
    <scope>NUCLEOTIDE SEQUENCE [LARGE SCALE GENOMIC DNA]</scope>
</reference>
<dbReference type="SMART" id="SM01017">
    <property type="entry name" value="Arrestin_C"/>
    <property type="match status" value="1"/>
</dbReference>
<dbReference type="InParanoid" id="A0A673CDS6"/>
<feature type="domain" description="Arrestin C-terminal-like" evidence="2">
    <location>
        <begin position="160"/>
        <end position="285"/>
    </location>
</feature>
<dbReference type="InterPro" id="IPR011021">
    <property type="entry name" value="Arrestin-like_N"/>
</dbReference>
<reference evidence="3" key="3">
    <citation type="submission" date="2025-09" db="UniProtKB">
        <authorList>
            <consortium name="Ensembl"/>
        </authorList>
    </citation>
    <scope>IDENTIFICATION</scope>
</reference>
<dbReference type="Gene3D" id="2.60.40.640">
    <property type="match status" value="2"/>
</dbReference>
<dbReference type="AlphaFoldDB" id="A0A673CDS6"/>
<proteinExistence type="inferred from homology"/>
<dbReference type="InterPro" id="IPR011022">
    <property type="entry name" value="Arrestin_C-like"/>
</dbReference>
<comment type="similarity">
    <text evidence="1">Belongs to the arrestin family.</text>
</comment>
<dbReference type="FunCoup" id="A0A673CDS6">
    <property type="interactions" value="2"/>
</dbReference>
<dbReference type="GO" id="GO:0007399">
    <property type="term" value="P:nervous system development"/>
    <property type="evidence" value="ECO:0007669"/>
    <property type="project" value="UniProtKB-ARBA"/>
</dbReference>
<dbReference type="GO" id="GO:0015031">
    <property type="term" value="P:protein transport"/>
    <property type="evidence" value="ECO:0007669"/>
    <property type="project" value="TreeGrafter"/>
</dbReference>
<dbReference type="Ensembl" id="ENSSORT00005055008.1">
    <property type="protein sequence ID" value="ENSSORP00005053741.1"/>
    <property type="gene ID" value="ENSSORG00005024145.1"/>
</dbReference>
<reference evidence="3" key="2">
    <citation type="submission" date="2025-08" db="UniProtKB">
        <authorList>
            <consortium name="Ensembl"/>
        </authorList>
    </citation>
    <scope>IDENTIFICATION</scope>
</reference>
<accession>A0A673CDS6</accession>
<evidence type="ECO:0000256" key="1">
    <source>
        <dbReference type="ARBA" id="ARBA00005298"/>
    </source>
</evidence>
<dbReference type="InterPro" id="IPR014752">
    <property type="entry name" value="Arrestin-like_C"/>
</dbReference>
<dbReference type="Pfam" id="PF00339">
    <property type="entry name" value="Arrestin_N"/>
    <property type="match status" value="1"/>
</dbReference>
<organism evidence="3 4">
    <name type="scientific">Sphaeramia orbicularis</name>
    <name type="common">orbiculate cardinalfish</name>
    <dbReference type="NCBI Taxonomy" id="375764"/>
    <lineage>
        <taxon>Eukaryota</taxon>
        <taxon>Metazoa</taxon>
        <taxon>Chordata</taxon>
        <taxon>Craniata</taxon>
        <taxon>Vertebrata</taxon>
        <taxon>Euteleostomi</taxon>
        <taxon>Actinopterygii</taxon>
        <taxon>Neopterygii</taxon>
        <taxon>Teleostei</taxon>
        <taxon>Neoteleostei</taxon>
        <taxon>Acanthomorphata</taxon>
        <taxon>Gobiaria</taxon>
        <taxon>Kurtiformes</taxon>
        <taxon>Apogonoidei</taxon>
        <taxon>Apogonidae</taxon>
        <taxon>Apogoninae</taxon>
        <taxon>Sphaeramia</taxon>
    </lineage>
</organism>
<gene>
    <name evidence="3" type="primary">LOC115426206</name>
</gene>
<dbReference type="Pfam" id="PF02752">
    <property type="entry name" value="Arrestin_C"/>
    <property type="match status" value="1"/>
</dbReference>
<name>A0A673CDS6_9TELE</name>
<evidence type="ECO:0000313" key="4">
    <source>
        <dbReference type="Proteomes" id="UP000472271"/>
    </source>
</evidence>
<dbReference type="InterPro" id="IPR014756">
    <property type="entry name" value="Ig_E-set"/>
</dbReference>
<evidence type="ECO:0000259" key="2">
    <source>
        <dbReference type="SMART" id="SM01017"/>
    </source>
</evidence>
<dbReference type="Proteomes" id="UP000472271">
    <property type="component" value="Chromosome 9"/>
</dbReference>
<dbReference type="GO" id="GO:0005886">
    <property type="term" value="C:plasma membrane"/>
    <property type="evidence" value="ECO:0007669"/>
    <property type="project" value="TreeGrafter"/>
</dbReference>
<evidence type="ECO:0000313" key="3">
    <source>
        <dbReference type="Ensembl" id="ENSSORP00005053741.1"/>
    </source>
</evidence>
<dbReference type="InterPro" id="IPR050357">
    <property type="entry name" value="Arrestin_domain-protein"/>
</dbReference>
<protein>
    <recommendedName>
        <fullName evidence="2">Arrestin C-terminal-like domain-containing protein</fullName>
    </recommendedName>
</protein>
<dbReference type="SUPFAM" id="SSF81296">
    <property type="entry name" value="E set domains"/>
    <property type="match status" value="2"/>
</dbReference>
<dbReference type="GO" id="GO:0005737">
    <property type="term" value="C:cytoplasm"/>
    <property type="evidence" value="ECO:0007669"/>
    <property type="project" value="TreeGrafter"/>
</dbReference>
<dbReference type="PANTHER" id="PTHR11188">
    <property type="entry name" value="ARRESTIN DOMAIN CONTAINING PROTEIN"/>
    <property type="match status" value="1"/>
</dbReference>
<sequence>FRMTVKHLFVEHSKVNERGTFSPGDTLSGQVIVVTTKETKVQCFFVRAKGKAKVTWCEKDGQSTVVHTDKKKYFYFEHIILQDKNKGDEMCFHSPFRFQINMPSSYKGKWGSVTYSLRAQLTQSIWLIHKTKTEFPFLTKSEFPFMPQQGMTDKKMKLFASGTVNMDVRIDRTGFHQGEGIKVVASIQNKSSRDVTPKFCLYRKHSYFADKTRKVVTKTLLKEVGEAIPPSACQTVTRIITIPPDTDPSVLNCNILRAEHRLKVYLDIKYASDPEVKFPIVILPALENTDKDKETAYFPFGSAFTDASGETNSAQNPPPYSTYGMYPTVSDFGGKS</sequence>